<evidence type="ECO:0000313" key="1">
    <source>
        <dbReference type="EMBL" id="SMF82848.1"/>
    </source>
</evidence>
<reference evidence="1 2" key="1">
    <citation type="submission" date="2017-04" db="EMBL/GenBank/DDBJ databases">
        <authorList>
            <person name="Afonso C.L."/>
            <person name="Miller P.J."/>
            <person name="Scott M.A."/>
            <person name="Spackman E."/>
            <person name="Goraichik I."/>
            <person name="Dimitrov K.M."/>
            <person name="Suarez D.L."/>
            <person name="Swayne D.E."/>
        </authorList>
    </citation>
    <scope>NUCLEOTIDE SEQUENCE [LARGE SCALE GENOMIC DNA]</scope>
    <source>
        <strain evidence="1 2">USBA 355</strain>
    </source>
</reference>
<evidence type="ECO:0000313" key="2">
    <source>
        <dbReference type="Proteomes" id="UP000192917"/>
    </source>
</evidence>
<gene>
    <name evidence="1" type="ORF">SAMN05428998_1489</name>
</gene>
<name>A0A1Y6CQ63_9PROT</name>
<organism evidence="1 2">
    <name type="scientific">Tistlia consotensis USBA 355</name>
    <dbReference type="NCBI Taxonomy" id="560819"/>
    <lineage>
        <taxon>Bacteria</taxon>
        <taxon>Pseudomonadati</taxon>
        <taxon>Pseudomonadota</taxon>
        <taxon>Alphaproteobacteria</taxon>
        <taxon>Rhodospirillales</taxon>
        <taxon>Rhodovibrionaceae</taxon>
        <taxon>Tistlia</taxon>
    </lineage>
</organism>
<dbReference type="EMBL" id="FWZX01000048">
    <property type="protein sequence ID" value="SMF82848.1"/>
    <property type="molecule type" value="Genomic_DNA"/>
</dbReference>
<keyword evidence="2" id="KW-1185">Reference proteome</keyword>
<accession>A0A1Y6CQ63</accession>
<dbReference type="Proteomes" id="UP000192917">
    <property type="component" value="Unassembled WGS sequence"/>
</dbReference>
<protein>
    <submittedName>
        <fullName evidence="1">Uncharacterized protein</fullName>
    </submittedName>
</protein>
<sequence length="61" mass="6827">MLVSKERLFEMAFEIVADRSSRARFDQPGSGDRLLKEDLVKTFRALEQATAELGGEVPAQD</sequence>
<dbReference type="AlphaFoldDB" id="A0A1Y6CQ63"/>
<dbReference type="STRING" id="560819.SAMN05428998_1489"/>
<proteinExistence type="predicted"/>